<keyword evidence="4" id="KW-1185">Reference proteome</keyword>
<sequence length="276" mass="29980">MTTVDIESDSQHLLALAHADNGVDVDEAETEEAEEDVEDDDDVDDDVPQPSSVLGKRLNGESNGMPDGKRLRQSTEDNVIDLGDEEEDEEDADDDEDDDTDSSAHHRPYSKNGSKQFMSKGNRSAGQFQQGNEPTSQQNSNLQHLLDSMDRKTKSELFSDALETCGAELFQGHESWRDQLLIKACRLHPAFVSSINELAHQSGSYNTPVVLSGDEDDDDDDDGDDEADDDEVDSSHSGGADNDVGTQSGDDDDDDGLALGDDDDLELGELTDLVDG</sequence>
<protein>
    <submittedName>
        <fullName evidence="3">Aste57867_20606 protein</fullName>
    </submittedName>
</protein>
<evidence type="ECO:0000313" key="3">
    <source>
        <dbReference type="EMBL" id="VFT97286.1"/>
    </source>
</evidence>
<dbReference type="AlphaFoldDB" id="A0A485LG17"/>
<evidence type="ECO:0000256" key="1">
    <source>
        <dbReference type="SAM" id="MobiDB-lite"/>
    </source>
</evidence>
<feature type="compositionally biased region" description="Polar residues" evidence="1">
    <location>
        <begin position="111"/>
        <end position="143"/>
    </location>
</feature>
<feature type="compositionally biased region" description="Acidic residues" evidence="1">
    <location>
        <begin position="249"/>
        <end position="276"/>
    </location>
</feature>
<evidence type="ECO:0000313" key="2">
    <source>
        <dbReference type="EMBL" id="KAF0687622.1"/>
    </source>
</evidence>
<reference evidence="2" key="2">
    <citation type="submission" date="2019-06" db="EMBL/GenBank/DDBJ databases">
        <title>Genomics analysis of Aphanomyces spp. identifies a new class of oomycete effector associated with host adaptation.</title>
        <authorList>
            <person name="Gaulin E."/>
        </authorList>
    </citation>
    <scope>NUCLEOTIDE SEQUENCE</scope>
    <source>
        <strain evidence="2">CBS 578.67</strain>
    </source>
</reference>
<evidence type="ECO:0000313" key="4">
    <source>
        <dbReference type="Proteomes" id="UP000332933"/>
    </source>
</evidence>
<dbReference type="EMBL" id="CAADRA010006923">
    <property type="protein sequence ID" value="VFT97286.1"/>
    <property type="molecule type" value="Genomic_DNA"/>
</dbReference>
<feature type="region of interest" description="Disordered" evidence="1">
    <location>
        <begin position="17"/>
        <end position="148"/>
    </location>
</feature>
<proteinExistence type="predicted"/>
<dbReference type="OrthoDB" id="77291at2759"/>
<name>A0A485LG17_9STRA</name>
<feature type="compositionally biased region" description="Acidic residues" evidence="1">
    <location>
        <begin position="78"/>
        <end position="101"/>
    </location>
</feature>
<reference evidence="3 4" key="1">
    <citation type="submission" date="2019-03" db="EMBL/GenBank/DDBJ databases">
        <authorList>
            <person name="Gaulin E."/>
            <person name="Dumas B."/>
        </authorList>
    </citation>
    <scope>NUCLEOTIDE SEQUENCE [LARGE SCALE GENOMIC DNA]</scope>
    <source>
        <strain evidence="3">CBS 568.67</strain>
    </source>
</reference>
<feature type="region of interest" description="Disordered" evidence="1">
    <location>
        <begin position="204"/>
        <end position="276"/>
    </location>
</feature>
<gene>
    <name evidence="3" type="primary">Aste57867_20606</name>
    <name evidence="2" type="ORF">As57867_020538</name>
    <name evidence="3" type="ORF">ASTE57867_20606</name>
</gene>
<feature type="compositionally biased region" description="Acidic residues" evidence="1">
    <location>
        <begin position="23"/>
        <end position="47"/>
    </location>
</feature>
<feature type="compositionally biased region" description="Acidic residues" evidence="1">
    <location>
        <begin position="213"/>
        <end position="232"/>
    </location>
</feature>
<dbReference type="Proteomes" id="UP000332933">
    <property type="component" value="Unassembled WGS sequence"/>
</dbReference>
<accession>A0A485LG17</accession>
<dbReference type="EMBL" id="VJMH01006897">
    <property type="protein sequence ID" value="KAF0687622.1"/>
    <property type="molecule type" value="Genomic_DNA"/>
</dbReference>
<organism evidence="3 4">
    <name type="scientific">Aphanomyces stellatus</name>
    <dbReference type="NCBI Taxonomy" id="120398"/>
    <lineage>
        <taxon>Eukaryota</taxon>
        <taxon>Sar</taxon>
        <taxon>Stramenopiles</taxon>
        <taxon>Oomycota</taxon>
        <taxon>Saprolegniomycetes</taxon>
        <taxon>Saprolegniales</taxon>
        <taxon>Verrucalvaceae</taxon>
        <taxon>Aphanomyces</taxon>
    </lineage>
</organism>